<gene>
    <name evidence="2" type="ORF">SAMN07250955_103227</name>
</gene>
<reference evidence="2 3" key="1">
    <citation type="submission" date="2017-06" db="EMBL/GenBank/DDBJ databases">
        <authorList>
            <person name="Kim H.J."/>
            <person name="Triplett B.A."/>
        </authorList>
    </citation>
    <scope>NUCLEOTIDE SEQUENCE [LARGE SCALE GENOMIC DNA]</scope>
    <source>
        <strain evidence="2 3">B29T1</strain>
    </source>
</reference>
<dbReference type="AlphaFoldDB" id="A0A212QTM1"/>
<dbReference type="InterPro" id="IPR022254">
    <property type="entry name" value="DUF3775"/>
</dbReference>
<sequence>MPPEIEIDKVCYIIVKARELDVKDVVVDEDSGSDPMDDDEIDVLEDHGDDPTEEELTTFIDDLNVDEQLDLVALTWVGRGDFTVDEWDEARETATDRQSSKTSRYLLGIPILGDYLAEGLGAFGLSCVGDGLEAVGPGDVADEP</sequence>
<feature type="region of interest" description="Disordered" evidence="1">
    <location>
        <begin position="28"/>
        <end position="52"/>
    </location>
</feature>
<evidence type="ECO:0000313" key="2">
    <source>
        <dbReference type="EMBL" id="SNB62983.1"/>
    </source>
</evidence>
<feature type="compositionally biased region" description="Acidic residues" evidence="1">
    <location>
        <begin position="28"/>
        <end position="43"/>
    </location>
</feature>
<dbReference type="RefSeq" id="WP_088560459.1">
    <property type="nucleotide sequence ID" value="NZ_FYEH01000003.1"/>
</dbReference>
<dbReference type="Proteomes" id="UP000197065">
    <property type="component" value="Unassembled WGS sequence"/>
</dbReference>
<dbReference type="OrthoDB" id="5641374at2"/>
<dbReference type="Pfam" id="PF12616">
    <property type="entry name" value="DUF3775"/>
    <property type="match status" value="1"/>
</dbReference>
<dbReference type="EMBL" id="FYEH01000003">
    <property type="protein sequence ID" value="SNB62983.1"/>
    <property type="molecule type" value="Genomic_DNA"/>
</dbReference>
<protein>
    <recommendedName>
        <fullName evidence="4">DUF3775 domain-containing protein</fullName>
    </recommendedName>
</protein>
<proteinExistence type="predicted"/>
<accession>A0A212QTM1</accession>
<keyword evidence="3" id="KW-1185">Reference proteome</keyword>
<evidence type="ECO:0008006" key="4">
    <source>
        <dbReference type="Google" id="ProtNLM"/>
    </source>
</evidence>
<evidence type="ECO:0000313" key="3">
    <source>
        <dbReference type="Proteomes" id="UP000197065"/>
    </source>
</evidence>
<evidence type="ECO:0000256" key="1">
    <source>
        <dbReference type="SAM" id="MobiDB-lite"/>
    </source>
</evidence>
<organism evidence="2 3">
    <name type="scientific">Arboricoccus pini</name>
    <dbReference type="NCBI Taxonomy" id="1963835"/>
    <lineage>
        <taxon>Bacteria</taxon>
        <taxon>Pseudomonadati</taxon>
        <taxon>Pseudomonadota</taxon>
        <taxon>Alphaproteobacteria</taxon>
        <taxon>Geminicoccales</taxon>
        <taxon>Geminicoccaceae</taxon>
        <taxon>Arboricoccus</taxon>
    </lineage>
</organism>
<name>A0A212QTM1_9PROT</name>